<proteinExistence type="predicted"/>
<dbReference type="PROSITE" id="PS51257">
    <property type="entry name" value="PROKAR_LIPOPROTEIN"/>
    <property type="match status" value="1"/>
</dbReference>
<dbReference type="PANTHER" id="PTHR43031">
    <property type="entry name" value="FAD-DEPENDENT OXIDOREDUCTASE"/>
    <property type="match status" value="1"/>
</dbReference>
<dbReference type="AlphaFoldDB" id="A0A3S0KVS9"/>
<dbReference type="CDD" id="cd00158">
    <property type="entry name" value="RHOD"/>
    <property type="match status" value="1"/>
</dbReference>
<feature type="chain" id="PRO_5018555148" evidence="1">
    <location>
        <begin position="25"/>
        <end position="271"/>
    </location>
</feature>
<evidence type="ECO:0000313" key="3">
    <source>
        <dbReference type="EMBL" id="RTR38777.1"/>
    </source>
</evidence>
<feature type="domain" description="Rhodanese" evidence="2">
    <location>
        <begin position="182"/>
        <end position="271"/>
    </location>
</feature>
<dbReference type="Gene3D" id="3.40.250.10">
    <property type="entry name" value="Rhodanese-like domain"/>
    <property type="match status" value="2"/>
</dbReference>
<comment type="caution">
    <text evidence="3">The sequence shown here is derived from an EMBL/GenBank/DDBJ whole genome shotgun (WGS) entry which is preliminary data.</text>
</comment>
<dbReference type="Pfam" id="PF00581">
    <property type="entry name" value="Rhodanese"/>
    <property type="match status" value="2"/>
</dbReference>
<dbReference type="RefSeq" id="WP_126520390.1">
    <property type="nucleotide sequence ID" value="NZ_RXNU01000005.1"/>
</dbReference>
<dbReference type="OrthoDB" id="9814704at2"/>
<protein>
    <submittedName>
        <fullName evidence="3">Sulfurtransferase</fullName>
    </submittedName>
</protein>
<gene>
    <name evidence="3" type="ORF">EKG38_11475</name>
</gene>
<dbReference type="Proteomes" id="UP000267448">
    <property type="component" value="Unassembled WGS sequence"/>
</dbReference>
<keyword evidence="1" id="KW-0732">Signal</keyword>
<feature type="signal peptide" evidence="1">
    <location>
        <begin position="1"/>
        <end position="24"/>
    </location>
</feature>
<accession>A0A3S0KVS9</accession>
<feature type="domain" description="Rhodanese" evidence="2">
    <location>
        <begin position="56"/>
        <end position="150"/>
    </location>
</feature>
<dbReference type="InterPro" id="IPR001763">
    <property type="entry name" value="Rhodanese-like_dom"/>
</dbReference>
<dbReference type="SUPFAM" id="SSF52821">
    <property type="entry name" value="Rhodanese/Cell cycle control phosphatase"/>
    <property type="match status" value="2"/>
</dbReference>
<dbReference type="SMART" id="SM00450">
    <property type="entry name" value="RHOD"/>
    <property type="match status" value="2"/>
</dbReference>
<dbReference type="EMBL" id="RXNU01000005">
    <property type="protein sequence ID" value="RTR38777.1"/>
    <property type="molecule type" value="Genomic_DNA"/>
</dbReference>
<dbReference type="PANTHER" id="PTHR43031:SF1">
    <property type="entry name" value="PYRIDINE NUCLEOTIDE-DISULPHIDE OXIDOREDUCTASE"/>
    <property type="match status" value="1"/>
</dbReference>
<dbReference type="InterPro" id="IPR050229">
    <property type="entry name" value="GlpE_sulfurtransferase"/>
</dbReference>
<evidence type="ECO:0000256" key="1">
    <source>
        <dbReference type="SAM" id="SignalP"/>
    </source>
</evidence>
<organism evidence="3 4">
    <name type="scientific">Shewanella canadensis</name>
    <dbReference type="NCBI Taxonomy" id="271096"/>
    <lineage>
        <taxon>Bacteria</taxon>
        <taxon>Pseudomonadati</taxon>
        <taxon>Pseudomonadota</taxon>
        <taxon>Gammaproteobacteria</taxon>
        <taxon>Alteromonadales</taxon>
        <taxon>Shewanellaceae</taxon>
        <taxon>Shewanella</taxon>
    </lineage>
</organism>
<dbReference type="InterPro" id="IPR036873">
    <property type="entry name" value="Rhodanese-like_dom_sf"/>
</dbReference>
<dbReference type="GO" id="GO:0016740">
    <property type="term" value="F:transferase activity"/>
    <property type="evidence" value="ECO:0007669"/>
    <property type="project" value="UniProtKB-KW"/>
</dbReference>
<sequence>MKLQRYWIGLLSVLMSCIFAPVLATEPQAAQTDANFPLRSVYQNIPIMAHHALYKQLESTIVIDVRSQHEYDTLHIKGAINISISNAGFITRVKKLRAQDSRPIVFYCNGITCDKSYKASDKAIENGITDVATMDLGIFGWIEAFPDAAVILGEETVPEDRLITKEKYQLHLLSPAEFVAKIDKSVMVVDIREHYHRDPVILEGVTRVASSDKVLGLLRKAKKNQQTILFYDAVGKQTPWLQYLIEKVGVENYYFMDGGVKAYVEAGLPID</sequence>
<reference evidence="3 4" key="1">
    <citation type="submission" date="2018-12" db="EMBL/GenBank/DDBJ databases">
        <authorList>
            <person name="Yu L."/>
        </authorList>
    </citation>
    <scope>NUCLEOTIDE SEQUENCE [LARGE SCALE GENOMIC DNA]</scope>
    <source>
        <strain evidence="3 4">HAW-EB2</strain>
    </source>
</reference>
<keyword evidence="4" id="KW-1185">Reference proteome</keyword>
<name>A0A3S0KVS9_9GAMM</name>
<evidence type="ECO:0000313" key="4">
    <source>
        <dbReference type="Proteomes" id="UP000267448"/>
    </source>
</evidence>
<keyword evidence="3" id="KW-0808">Transferase</keyword>
<dbReference type="PROSITE" id="PS50206">
    <property type="entry name" value="RHODANESE_3"/>
    <property type="match status" value="2"/>
</dbReference>
<evidence type="ECO:0000259" key="2">
    <source>
        <dbReference type="PROSITE" id="PS50206"/>
    </source>
</evidence>